<reference evidence="2 3" key="1">
    <citation type="journal article" date="2021" name="Elife">
        <title>Chloroplast acquisition without the gene transfer in kleptoplastic sea slugs, Plakobranchus ocellatus.</title>
        <authorList>
            <person name="Maeda T."/>
            <person name="Takahashi S."/>
            <person name="Yoshida T."/>
            <person name="Shimamura S."/>
            <person name="Takaki Y."/>
            <person name="Nagai Y."/>
            <person name="Toyoda A."/>
            <person name="Suzuki Y."/>
            <person name="Arimoto A."/>
            <person name="Ishii H."/>
            <person name="Satoh N."/>
            <person name="Nishiyama T."/>
            <person name="Hasebe M."/>
            <person name="Maruyama T."/>
            <person name="Minagawa J."/>
            <person name="Obokata J."/>
            <person name="Shigenobu S."/>
        </authorList>
    </citation>
    <scope>NUCLEOTIDE SEQUENCE [LARGE SCALE GENOMIC DNA]</scope>
</reference>
<dbReference type="Pfam" id="PF21788">
    <property type="entry name" value="TNP-like_GBD"/>
    <property type="match status" value="1"/>
</dbReference>
<protein>
    <submittedName>
        <fullName evidence="2">THAP domain containing 9</fullName>
    </submittedName>
</protein>
<name>A0AAV4B333_9GAST</name>
<sequence length="133" mass="15469">MASYMPHFDKFAFLMPLTNLTNSRRAIFFPTKIQLFRPRIKNPTFFQLSDFPGHPVNKLRKARICWTTQKIKANLAAQSFSASVADALEYCRDGLHLLDFQNVQGPVRFLRFVNHLFDVLNSRNQKRFSTSSL</sequence>
<keyword evidence="3" id="KW-1185">Reference proteome</keyword>
<accession>A0AAV4B333</accession>
<dbReference type="EMBL" id="BLXT01004491">
    <property type="protein sequence ID" value="GFO13485.1"/>
    <property type="molecule type" value="Genomic_DNA"/>
</dbReference>
<proteinExistence type="predicted"/>
<evidence type="ECO:0000259" key="1">
    <source>
        <dbReference type="Pfam" id="PF21788"/>
    </source>
</evidence>
<gene>
    <name evidence="2" type="ORF">PoB_003999000</name>
</gene>
<comment type="caution">
    <text evidence="2">The sequence shown here is derived from an EMBL/GenBank/DDBJ whole genome shotgun (WGS) entry which is preliminary data.</text>
</comment>
<dbReference type="InterPro" id="IPR048366">
    <property type="entry name" value="TNP-like_GBD"/>
</dbReference>
<evidence type="ECO:0000313" key="2">
    <source>
        <dbReference type="EMBL" id="GFO13485.1"/>
    </source>
</evidence>
<dbReference type="Proteomes" id="UP000735302">
    <property type="component" value="Unassembled WGS sequence"/>
</dbReference>
<organism evidence="2 3">
    <name type="scientific">Plakobranchus ocellatus</name>
    <dbReference type="NCBI Taxonomy" id="259542"/>
    <lineage>
        <taxon>Eukaryota</taxon>
        <taxon>Metazoa</taxon>
        <taxon>Spiralia</taxon>
        <taxon>Lophotrochozoa</taxon>
        <taxon>Mollusca</taxon>
        <taxon>Gastropoda</taxon>
        <taxon>Heterobranchia</taxon>
        <taxon>Euthyneura</taxon>
        <taxon>Panpulmonata</taxon>
        <taxon>Sacoglossa</taxon>
        <taxon>Placobranchoidea</taxon>
        <taxon>Plakobranchidae</taxon>
        <taxon>Plakobranchus</taxon>
    </lineage>
</organism>
<feature type="domain" description="Transposable element P transposase-like GTP-binding insertion" evidence="1">
    <location>
        <begin position="53"/>
        <end position="126"/>
    </location>
</feature>
<dbReference type="AlphaFoldDB" id="A0AAV4B333"/>
<evidence type="ECO:0000313" key="3">
    <source>
        <dbReference type="Proteomes" id="UP000735302"/>
    </source>
</evidence>